<gene>
    <name evidence="1" type="ORF">AVEN_62419_1</name>
</gene>
<proteinExistence type="predicted"/>
<dbReference type="EMBL" id="BGPR01002705">
    <property type="protein sequence ID" value="GBM77717.1"/>
    <property type="molecule type" value="Genomic_DNA"/>
</dbReference>
<keyword evidence="2" id="KW-1185">Reference proteome</keyword>
<comment type="caution">
    <text evidence="1">The sequence shown here is derived from an EMBL/GenBank/DDBJ whole genome shotgun (WGS) entry which is preliminary data.</text>
</comment>
<reference evidence="1 2" key="1">
    <citation type="journal article" date="2019" name="Sci. Rep.">
        <title>Orb-weaving spider Araneus ventricosus genome elucidates the spidroin gene catalogue.</title>
        <authorList>
            <person name="Kono N."/>
            <person name="Nakamura H."/>
            <person name="Ohtoshi R."/>
            <person name="Moran D.A.P."/>
            <person name="Shinohara A."/>
            <person name="Yoshida Y."/>
            <person name="Fujiwara M."/>
            <person name="Mori M."/>
            <person name="Tomita M."/>
            <person name="Arakawa K."/>
        </authorList>
    </citation>
    <scope>NUCLEOTIDE SEQUENCE [LARGE SCALE GENOMIC DNA]</scope>
</reference>
<accession>A0A4Y2IIW0</accession>
<sequence length="15" mass="1949">MRPRNVKFGRWLLFE</sequence>
<name>A0A4Y2IIW0_ARAVE</name>
<organism evidence="1 2">
    <name type="scientific">Araneus ventricosus</name>
    <name type="common">Orbweaver spider</name>
    <name type="synonym">Epeira ventricosa</name>
    <dbReference type="NCBI Taxonomy" id="182803"/>
    <lineage>
        <taxon>Eukaryota</taxon>
        <taxon>Metazoa</taxon>
        <taxon>Ecdysozoa</taxon>
        <taxon>Arthropoda</taxon>
        <taxon>Chelicerata</taxon>
        <taxon>Arachnida</taxon>
        <taxon>Araneae</taxon>
        <taxon>Araneomorphae</taxon>
        <taxon>Entelegynae</taxon>
        <taxon>Araneoidea</taxon>
        <taxon>Araneidae</taxon>
        <taxon>Araneus</taxon>
    </lineage>
</organism>
<feature type="non-terminal residue" evidence="1">
    <location>
        <position position="15"/>
    </location>
</feature>
<dbReference type="Proteomes" id="UP000499080">
    <property type="component" value="Unassembled WGS sequence"/>
</dbReference>
<evidence type="ECO:0000313" key="2">
    <source>
        <dbReference type="Proteomes" id="UP000499080"/>
    </source>
</evidence>
<protein>
    <submittedName>
        <fullName evidence="1">Uncharacterized protein</fullName>
    </submittedName>
</protein>
<evidence type="ECO:0000313" key="1">
    <source>
        <dbReference type="EMBL" id="GBM77717.1"/>
    </source>
</evidence>